<dbReference type="GO" id="GO:0043158">
    <property type="term" value="P:heterocyst development"/>
    <property type="evidence" value="ECO:0007669"/>
    <property type="project" value="UniProtKB-KW"/>
</dbReference>
<comment type="caution">
    <text evidence="5">The sequence shown here is derived from an EMBL/GenBank/DDBJ whole genome shotgun (WGS) entry which is preliminary data.</text>
</comment>
<dbReference type="Gene3D" id="3.40.50.2300">
    <property type="match status" value="1"/>
</dbReference>
<evidence type="ECO:0000259" key="4">
    <source>
        <dbReference type="PROSITE" id="PS50110"/>
    </source>
</evidence>
<dbReference type="RefSeq" id="WP_166274572.1">
    <property type="nucleotide sequence ID" value="NZ_JTHE03000044.1"/>
</dbReference>
<dbReference type="EMBL" id="JTHE03000044">
    <property type="protein sequence ID" value="MCM1982664.1"/>
    <property type="molecule type" value="Genomic_DNA"/>
</dbReference>
<gene>
    <name evidence="5" type="ORF">QQ91_0007475</name>
</gene>
<evidence type="ECO:0000256" key="3">
    <source>
        <dbReference type="PROSITE-ProRule" id="PRU00169"/>
    </source>
</evidence>
<dbReference type="PIRSF" id="PIRSF005897">
    <property type="entry name" value="RR_PatA"/>
    <property type="match status" value="1"/>
</dbReference>
<dbReference type="InterPro" id="IPR024186">
    <property type="entry name" value="Sig_transdc_resp-reg_PatA"/>
</dbReference>
<sequence>MTYTLNPTAAQSASSPIASPAKVIKKVTDEQRSGRVTVIDPSDPSIGWRVYFGNGQVHFAQSIEGQMERLNYLIGQHFPQLNQLKSPHIDSDYDWICECWQSHRLPLNLVRQVLSVLTSEALVHLLAMPQAQVDYSSSIGLDPLLLSVPFRQLILPLREDINQWVVLQTSVKSPFQRYTIRQPEDFQSWVQRTAPDHFSPQVLVPLLEQEQCLYEMAMQLNLRIEDLAKALETLLSNGIVGALPYRAIQPTLKPVIACVDDSRTIQQFVKLALEPSGYEVVSLLDPSEALQELVNHQPELILMDIEMPKIDGYELCKMVRQIESLRKTPVVMLTGREGLFDRVRAKMLGCSAYLTKPFNPAEMVALVQKLTHTAPTQA</sequence>
<comment type="induction">
    <text evidence="2">By nitrogen starvation.</text>
</comment>
<proteinExistence type="evidence at transcript level"/>
<keyword evidence="6" id="KW-1185">Reference proteome</keyword>
<evidence type="ECO:0000313" key="5">
    <source>
        <dbReference type="EMBL" id="MCM1982664.1"/>
    </source>
</evidence>
<dbReference type="GO" id="GO:0030428">
    <property type="term" value="C:cell septum"/>
    <property type="evidence" value="ECO:0007669"/>
    <property type="project" value="UniProtKB-SubCell"/>
</dbReference>
<dbReference type="Pfam" id="PF00072">
    <property type="entry name" value="Response_reg"/>
    <property type="match status" value="1"/>
</dbReference>
<feature type="domain" description="Response regulatory" evidence="4">
    <location>
        <begin position="255"/>
        <end position="371"/>
    </location>
</feature>
<keyword evidence="2" id="KW-0364">Heterocyst</keyword>
<dbReference type="SUPFAM" id="SSF52172">
    <property type="entry name" value="CheY-like"/>
    <property type="match status" value="1"/>
</dbReference>
<dbReference type="GO" id="GO:0000160">
    <property type="term" value="P:phosphorelay signal transduction system"/>
    <property type="evidence" value="ECO:0007669"/>
    <property type="project" value="UniProtKB-KW"/>
</dbReference>
<dbReference type="AlphaFoldDB" id="A0ABD4T247"/>
<evidence type="ECO:0000256" key="2">
    <source>
        <dbReference type="PIRNR" id="PIRNR005897"/>
    </source>
</evidence>
<accession>A0ABD4T247</accession>
<protein>
    <recommendedName>
        <fullName evidence="2">Protein PatA</fullName>
    </recommendedName>
</protein>
<comment type="subcellular location">
    <subcellularLocation>
        <location evidence="2">Cell septum</location>
    </subcellularLocation>
</comment>
<keyword evidence="2" id="KW-0902">Two-component regulatory system</keyword>
<evidence type="ECO:0000313" key="6">
    <source>
        <dbReference type="Proteomes" id="UP000031561"/>
    </source>
</evidence>
<dbReference type="InterPro" id="IPR050595">
    <property type="entry name" value="Bact_response_regulator"/>
</dbReference>
<dbReference type="PROSITE" id="PS50110">
    <property type="entry name" value="RESPONSE_REGULATORY"/>
    <property type="match status" value="1"/>
</dbReference>
<reference evidence="5 6" key="1">
    <citation type="journal article" date="2015" name="Genome Announc.">
        <title>Draft Genome Sequence of Filamentous Marine Cyanobacterium Lyngbya confervoides Strain BDU141951.</title>
        <authorList>
            <person name="Chandrababunaidu M.M."/>
            <person name="Sen D."/>
            <person name="Tripathy S."/>
        </authorList>
    </citation>
    <scope>NUCLEOTIDE SEQUENCE [LARGE SCALE GENOMIC DNA]</scope>
    <source>
        <strain evidence="5 6">BDU141951</strain>
    </source>
</reference>
<feature type="modified residue" description="4-aspartylphosphate" evidence="3">
    <location>
        <position position="304"/>
    </location>
</feature>
<dbReference type="Proteomes" id="UP000031561">
    <property type="component" value="Unassembled WGS sequence"/>
</dbReference>
<name>A0ABD4T247_9CYAN</name>
<dbReference type="SMART" id="SM00448">
    <property type="entry name" value="REC"/>
    <property type="match status" value="1"/>
</dbReference>
<dbReference type="InterPro" id="IPR001789">
    <property type="entry name" value="Sig_transdc_resp-reg_receiver"/>
</dbReference>
<evidence type="ECO:0000256" key="1">
    <source>
        <dbReference type="ARBA" id="ARBA00022553"/>
    </source>
</evidence>
<dbReference type="InterPro" id="IPR011006">
    <property type="entry name" value="CheY-like_superfamily"/>
</dbReference>
<comment type="function">
    <text evidence="2">Controls heterocyst pattern formation.</text>
</comment>
<dbReference type="PANTHER" id="PTHR44591:SF3">
    <property type="entry name" value="RESPONSE REGULATORY DOMAIN-CONTAINING PROTEIN"/>
    <property type="match status" value="1"/>
</dbReference>
<dbReference type="PANTHER" id="PTHR44591">
    <property type="entry name" value="STRESS RESPONSE REGULATOR PROTEIN 1"/>
    <property type="match status" value="1"/>
</dbReference>
<keyword evidence="1 3" id="KW-0597">Phosphoprotein</keyword>
<organism evidence="5 6">
    <name type="scientific">Lyngbya confervoides BDU141951</name>
    <dbReference type="NCBI Taxonomy" id="1574623"/>
    <lineage>
        <taxon>Bacteria</taxon>
        <taxon>Bacillati</taxon>
        <taxon>Cyanobacteriota</taxon>
        <taxon>Cyanophyceae</taxon>
        <taxon>Oscillatoriophycideae</taxon>
        <taxon>Oscillatoriales</taxon>
        <taxon>Microcoleaceae</taxon>
        <taxon>Lyngbya</taxon>
    </lineage>
</organism>